<dbReference type="Pfam" id="PF04715">
    <property type="entry name" value="Anth_synt_I_N"/>
    <property type="match status" value="1"/>
</dbReference>
<evidence type="ECO:0000256" key="2">
    <source>
        <dbReference type="ARBA" id="ARBA00022679"/>
    </source>
</evidence>
<feature type="domain" description="Chorismate-utilising enzyme C-terminal" evidence="3">
    <location>
        <begin position="192"/>
        <end position="445"/>
    </location>
</feature>
<proteinExistence type="predicted"/>
<dbReference type="PRINTS" id="PR00095">
    <property type="entry name" value="ANTSNTHASEI"/>
</dbReference>
<dbReference type="InterPro" id="IPR006805">
    <property type="entry name" value="Anth_synth_I_N"/>
</dbReference>
<dbReference type="Proteomes" id="UP000571701">
    <property type="component" value="Unassembled WGS sequence"/>
</dbReference>
<dbReference type="GO" id="GO:0009396">
    <property type="term" value="P:folic acid-containing compound biosynthetic process"/>
    <property type="evidence" value="ECO:0007669"/>
    <property type="project" value="InterPro"/>
</dbReference>
<dbReference type="EMBL" id="JACFYF010000002">
    <property type="protein sequence ID" value="MBA5761611.1"/>
    <property type="molecule type" value="Genomic_DNA"/>
</dbReference>
<organism evidence="5 6">
    <name type="scientific">Vibrio marinisediminis</name>
    <dbReference type="NCBI Taxonomy" id="2758441"/>
    <lineage>
        <taxon>Bacteria</taxon>
        <taxon>Pseudomonadati</taxon>
        <taxon>Pseudomonadota</taxon>
        <taxon>Gammaproteobacteria</taxon>
        <taxon>Vibrionales</taxon>
        <taxon>Vibrionaceae</taxon>
        <taxon>Vibrio</taxon>
    </lineage>
</organism>
<dbReference type="InterPro" id="IPR019999">
    <property type="entry name" value="Anth_synth_I-like"/>
</dbReference>
<dbReference type="InterPro" id="IPR015890">
    <property type="entry name" value="Chorismate_C"/>
</dbReference>
<dbReference type="PANTHER" id="PTHR11236">
    <property type="entry name" value="AMINOBENZOATE/ANTHRANILATE SYNTHASE"/>
    <property type="match status" value="1"/>
</dbReference>
<dbReference type="GO" id="GO:0046820">
    <property type="term" value="F:4-amino-4-deoxychorismate synthase activity"/>
    <property type="evidence" value="ECO:0007669"/>
    <property type="project" value="UniProtKB-EC"/>
</dbReference>
<comment type="caution">
    <text evidence="5">The sequence shown here is derived from an EMBL/GenBank/DDBJ whole genome shotgun (WGS) entry which is preliminary data.</text>
</comment>
<keyword evidence="2" id="KW-0808">Transferase</keyword>
<protein>
    <recommendedName>
        <fullName evidence="1">aminodeoxychorismate synthase</fullName>
        <ecNumber evidence="1">2.6.1.85</ecNumber>
    </recommendedName>
</protein>
<sequence>MNNTQPNRLQIKQINYTVDLAHHLFSPISEQNWAMLLRSASKQHVDSRFDILVAKPIATLVTHGQDTLVNEPNESYQTSDDPFHLLQDVQSRYLDELEYQGELPFIGGALGYFAYDLGRRVEKMPSLAEHDLNTPDMAVGLYEWAVIIDHHQQQAYVVGQNVEQHWLWLQEQQEQKQENFKLLSHWQSNMTQSQYQEKFTQVQEYLLSGDCYQINLAQRFSAPYQGSEWQAYQQLEQVNQAPFSAFVRTEHSAILSISPERFLQVNDGEIETKPIKGTRPRHSDPQVDMASAKELASAEKDQAENLMIVDLLRNDVGRVAKPGSVHVPKLFDIESFPAVHHLVSTIKAQLDDGYNAMDLLRASFPGGSITGAPKVRAMQIIEELEPHRRSAYCGSIGYISRHGRMDTSITIRTLVAEDGMLHVWAGGGLVADSEVDSEYQEIFDKLSRILPVLG</sequence>
<evidence type="ECO:0000313" key="6">
    <source>
        <dbReference type="Proteomes" id="UP000571701"/>
    </source>
</evidence>
<dbReference type="Gene3D" id="3.60.120.10">
    <property type="entry name" value="Anthranilate synthase"/>
    <property type="match status" value="1"/>
</dbReference>
<keyword evidence="6" id="KW-1185">Reference proteome</keyword>
<dbReference type="GO" id="GO:0000162">
    <property type="term" value="P:L-tryptophan biosynthetic process"/>
    <property type="evidence" value="ECO:0007669"/>
    <property type="project" value="TreeGrafter"/>
</dbReference>
<dbReference type="InterPro" id="IPR005801">
    <property type="entry name" value="ADC_synthase"/>
</dbReference>
<reference evidence="5 6" key="1">
    <citation type="submission" date="2020-07" db="EMBL/GenBank/DDBJ databases">
        <title>Vibrio marinisediminis sp. nov., isolated from marine sediment.</title>
        <authorList>
            <person name="Ji X."/>
        </authorList>
    </citation>
    <scope>NUCLEOTIDE SEQUENCE [LARGE SCALE GENOMIC DNA]</scope>
    <source>
        <strain evidence="5 6">404</strain>
    </source>
</reference>
<dbReference type="InterPro" id="IPR005802">
    <property type="entry name" value="ADC_synth_comp_1"/>
</dbReference>
<dbReference type="PANTHER" id="PTHR11236:SF50">
    <property type="entry name" value="AMINODEOXYCHORISMATE SYNTHASE COMPONENT 1"/>
    <property type="match status" value="1"/>
</dbReference>
<evidence type="ECO:0000256" key="1">
    <source>
        <dbReference type="ARBA" id="ARBA00013139"/>
    </source>
</evidence>
<evidence type="ECO:0000313" key="5">
    <source>
        <dbReference type="EMBL" id="MBA5761611.1"/>
    </source>
</evidence>
<dbReference type="NCBIfam" id="TIGR00553">
    <property type="entry name" value="pabB"/>
    <property type="match status" value="1"/>
</dbReference>
<dbReference type="SUPFAM" id="SSF56322">
    <property type="entry name" value="ADC synthase"/>
    <property type="match status" value="1"/>
</dbReference>
<gene>
    <name evidence="5" type="primary">pabB</name>
    <name evidence="5" type="ORF">H2O73_04560</name>
</gene>
<dbReference type="EC" id="2.6.1.85" evidence="1"/>
<dbReference type="RefSeq" id="WP_182107857.1">
    <property type="nucleotide sequence ID" value="NZ_JACFYF010000002.1"/>
</dbReference>
<evidence type="ECO:0000259" key="3">
    <source>
        <dbReference type="Pfam" id="PF00425"/>
    </source>
</evidence>
<accession>A0A7W2FNY3</accession>
<dbReference type="AlphaFoldDB" id="A0A7W2FNY3"/>
<name>A0A7W2FNY3_9VIBR</name>
<dbReference type="Pfam" id="PF00425">
    <property type="entry name" value="Chorismate_bind"/>
    <property type="match status" value="1"/>
</dbReference>
<evidence type="ECO:0000259" key="4">
    <source>
        <dbReference type="Pfam" id="PF04715"/>
    </source>
</evidence>
<feature type="domain" description="Anthranilate synthase component I N-terminal" evidence="4">
    <location>
        <begin position="23"/>
        <end position="157"/>
    </location>
</feature>
<dbReference type="NCBIfam" id="NF012009">
    <property type="entry name" value="PRK15465.1"/>
    <property type="match status" value="1"/>
</dbReference>